<dbReference type="SUPFAM" id="SSF54534">
    <property type="entry name" value="FKBP-like"/>
    <property type="match status" value="1"/>
</dbReference>
<protein>
    <recommendedName>
        <fullName evidence="2">peptide-methionine (S)-S-oxide reductase</fullName>
        <ecNumber evidence="2">1.8.4.11</ecNumber>
    </recommendedName>
    <alternativeName>
        <fullName evidence="5">Peptide-methionine (S)-S-oxide reductase</fullName>
    </alternativeName>
    <alternativeName>
        <fullName evidence="4">Protein-methionine-S-oxide reductase</fullName>
    </alternativeName>
</protein>
<dbReference type="GO" id="GO:0003755">
    <property type="term" value="F:peptidyl-prolyl cis-trans isomerase activity"/>
    <property type="evidence" value="ECO:0007669"/>
    <property type="project" value="InterPro"/>
</dbReference>
<evidence type="ECO:0000256" key="3">
    <source>
        <dbReference type="ARBA" id="ARBA00023002"/>
    </source>
</evidence>
<dbReference type="GO" id="GO:0005737">
    <property type="term" value="C:cytoplasm"/>
    <property type="evidence" value="ECO:0007669"/>
    <property type="project" value="TreeGrafter"/>
</dbReference>
<feature type="domain" description="Peptide methionine sulphoxide reductase MsrA" evidence="10">
    <location>
        <begin position="223"/>
        <end position="364"/>
    </location>
</feature>
<feature type="signal peptide" evidence="9">
    <location>
        <begin position="1"/>
        <end position="20"/>
    </location>
</feature>
<sequence>MTTPRVLLLTALIAAANVTCFVQLPAQHRHSRSTSTRTTPKHAFSTQLQATSTASSSSTKATLGSVVTIDCDIKPEGDFVPEPLVDLNGKLTFWLGGGNYLPGLHTLVDGMTVGEKLEGMSLDAGWGEKNPELVLTLNKKEMGANLDVTALQVGVQLMLANGMKASVTEVTDETFTIDANPPLAGASYKVQKLELLSVEQAPTQLEYTPGEASSSTTTTIQACTFALGCFWGGELAFMRQKGVVGTKVGYTQGEKIDPTYQEVCSGTTGHTEAIMVYYDPREVSYEALAELAMDRLGENKFLLNQVGGDRGTQYRHGIYYHNDEQKASAEQIIAKFGADCKTECLPAGKFYDAEDYHQQYLLKGGQSARKDDATTIRCYG</sequence>
<feature type="chain" id="PRO_5030783788" description="peptide-methionine (S)-S-oxide reductase" evidence="9">
    <location>
        <begin position="21"/>
        <end position="380"/>
    </location>
</feature>
<dbReference type="InterPro" id="IPR036509">
    <property type="entry name" value="Met_Sox_Rdtase_MsrA_sf"/>
</dbReference>
<accession>A0A7S1Y7D0</accession>
<name>A0A7S1Y7D0_9STRA</name>
<dbReference type="AlphaFoldDB" id="A0A7S1Y7D0"/>
<evidence type="ECO:0000256" key="8">
    <source>
        <dbReference type="SAM" id="MobiDB-lite"/>
    </source>
</evidence>
<dbReference type="GO" id="GO:0008113">
    <property type="term" value="F:peptide-methionine (S)-S-oxide reductase activity"/>
    <property type="evidence" value="ECO:0007669"/>
    <property type="project" value="UniProtKB-EC"/>
</dbReference>
<dbReference type="PANTHER" id="PTHR42799:SF2">
    <property type="entry name" value="MITOCHONDRIAL PEPTIDE METHIONINE SULFOXIDE REDUCTASE"/>
    <property type="match status" value="1"/>
</dbReference>
<dbReference type="PANTHER" id="PTHR42799">
    <property type="entry name" value="MITOCHONDRIAL PEPTIDE METHIONINE SULFOXIDE REDUCTASE"/>
    <property type="match status" value="1"/>
</dbReference>
<keyword evidence="3" id="KW-0560">Oxidoreductase</keyword>
<feature type="region of interest" description="Disordered" evidence="8">
    <location>
        <begin position="29"/>
        <end position="51"/>
    </location>
</feature>
<evidence type="ECO:0000256" key="6">
    <source>
        <dbReference type="ARBA" id="ARBA00047806"/>
    </source>
</evidence>
<dbReference type="InterPro" id="IPR002569">
    <property type="entry name" value="Met_Sox_Rdtase_MsrA_dom"/>
</dbReference>
<reference evidence="11" key="1">
    <citation type="submission" date="2021-01" db="EMBL/GenBank/DDBJ databases">
        <authorList>
            <person name="Corre E."/>
            <person name="Pelletier E."/>
            <person name="Niang G."/>
            <person name="Scheremetjew M."/>
            <person name="Finn R."/>
            <person name="Kale V."/>
            <person name="Holt S."/>
            <person name="Cochrane G."/>
            <person name="Meng A."/>
            <person name="Brown T."/>
            <person name="Cohen L."/>
        </authorList>
    </citation>
    <scope>NUCLEOTIDE SEQUENCE</scope>
    <source>
        <strain evidence="11">CCMP 410</strain>
    </source>
</reference>
<dbReference type="InterPro" id="IPR046357">
    <property type="entry name" value="PPIase_dom_sf"/>
</dbReference>
<comment type="catalytic activity">
    <reaction evidence="7">
        <text>[thioredoxin]-disulfide + L-methionine + H2O = L-methionine (S)-S-oxide + [thioredoxin]-dithiol</text>
        <dbReference type="Rhea" id="RHEA:19993"/>
        <dbReference type="Rhea" id="RHEA-COMP:10698"/>
        <dbReference type="Rhea" id="RHEA-COMP:10700"/>
        <dbReference type="ChEBI" id="CHEBI:15377"/>
        <dbReference type="ChEBI" id="CHEBI:29950"/>
        <dbReference type="ChEBI" id="CHEBI:50058"/>
        <dbReference type="ChEBI" id="CHEBI:57844"/>
        <dbReference type="ChEBI" id="CHEBI:58772"/>
        <dbReference type="EC" id="1.8.4.11"/>
    </reaction>
</comment>
<dbReference type="SUPFAM" id="SSF55068">
    <property type="entry name" value="Peptide methionine sulfoxide reductase"/>
    <property type="match status" value="1"/>
</dbReference>
<evidence type="ECO:0000256" key="9">
    <source>
        <dbReference type="SAM" id="SignalP"/>
    </source>
</evidence>
<comment type="catalytic activity">
    <reaction evidence="6">
        <text>L-methionyl-[protein] + [thioredoxin]-disulfide + H2O = L-methionyl-(S)-S-oxide-[protein] + [thioredoxin]-dithiol</text>
        <dbReference type="Rhea" id="RHEA:14217"/>
        <dbReference type="Rhea" id="RHEA-COMP:10698"/>
        <dbReference type="Rhea" id="RHEA-COMP:10700"/>
        <dbReference type="Rhea" id="RHEA-COMP:12313"/>
        <dbReference type="Rhea" id="RHEA-COMP:12315"/>
        <dbReference type="ChEBI" id="CHEBI:15377"/>
        <dbReference type="ChEBI" id="CHEBI:16044"/>
        <dbReference type="ChEBI" id="CHEBI:29950"/>
        <dbReference type="ChEBI" id="CHEBI:44120"/>
        <dbReference type="ChEBI" id="CHEBI:50058"/>
        <dbReference type="EC" id="1.8.4.11"/>
    </reaction>
</comment>
<evidence type="ECO:0000256" key="2">
    <source>
        <dbReference type="ARBA" id="ARBA00012502"/>
    </source>
</evidence>
<dbReference type="Gene3D" id="3.30.1060.10">
    <property type="entry name" value="Peptide methionine sulphoxide reductase MsrA"/>
    <property type="match status" value="1"/>
</dbReference>
<evidence type="ECO:0000313" key="11">
    <source>
        <dbReference type="EMBL" id="CAD9281100.1"/>
    </source>
</evidence>
<evidence type="ECO:0000256" key="1">
    <source>
        <dbReference type="ARBA" id="ARBA00005591"/>
    </source>
</evidence>
<evidence type="ECO:0000256" key="4">
    <source>
        <dbReference type="ARBA" id="ARBA00030273"/>
    </source>
</evidence>
<dbReference type="EMBL" id="HBGK01019698">
    <property type="protein sequence ID" value="CAD9281100.1"/>
    <property type="molecule type" value="Transcribed_RNA"/>
</dbReference>
<dbReference type="GO" id="GO:0034599">
    <property type="term" value="P:cellular response to oxidative stress"/>
    <property type="evidence" value="ECO:0007669"/>
    <property type="project" value="TreeGrafter"/>
</dbReference>
<organism evidence="11">
    <name type="scientific">Grammatophora oceanica</name>
    <dbReference type="NCBI Taxonomy" id="210454"/>
    <lineage>
        <taxon>Eukaryota</taxon>
        <taxon>Sar</taxon>
        <taxon>Stramenopiles</taxon>
        <taxon>Ochrophyta</taxon>
        <taxon>Bacillariophyta</taxon>
        <taxon>Fragilariophyceae</taxon>
        <taxon>Fragilariophycidae</taxon>
        <taxon>Rhabdonematales</taxon>
        <taxon>Grammatophoraceae</taxon>
        <taxon>Grammatophora</taxon>
    </lineage>
</organism>
<dbReference type="HAMAP" id="MF_01401">
    <property type="entry name" value="MsrA"/>
    <property type="match status" value="1"/>
</dbReference>
<evidence type="ECO:0000259" key="10">
    <source>
        <dbReference type="Pfam" id="PF01625"/>
    </source>
</evidence>
<dbReference type="InterPro" id="IPR050162">
    <property type="entry name" value="MsrA_MetSO_reductase"/>
</dbReference>
<keyword evidence="9" id="KW-0732">Signal</keyword>
<dbReference type="Pfam" id="PF01625">
    <property type="entry name" value="PMSR"/>
    <property type="match status" value="1"/>
</dbReference>
<evidence type="ECO:0000256" key="5">
    <source>
        <dbReference type="ARBA" id="ARBA00030643"/>
    </source>
</evidence>
<dbReference type="NCBIfam" id="TIGR00401">
    <property type="entry name" value="msrA"/>
    <property type="match status" value="1"/>
</dbReference>
<comment type="similarity">
    <text evidence="1">Belongs to the MsrA Met sulfoxide reductase family.</text>
</comment>
<gene>
    <name evidence="11" type="ORF">GOCE00092_LOCUS10010</name>
</gene>
<evidence type="ECO:0000256" key="7">
    <source>
        <dbReference type="ARBA" id="ARBA00048782"/>
    </source>
</evidence>
<dbReference type="Gene3D" id="3.10.50.40">
    <property type="match status" value="1"/>
</dbReference>
<dbReference type="EC" id="1.8.4.11" evidence="2"/>
<proteinExistence type="inferred from homology"/>